<gene>
    <name evidence="1" type="ORF">D1093_08305</name>
</gene>
<accession>A0A5B9CZQ2</accession>
<dbReference type="AlphaFoldDB" id="A0A5B9CZQ2"/>
<dbReference type="EMBL" id="CP031843">
    <property type="protein sequence ID" value="QEE09600.1"/>
    <property type="molecule type" value="Genomic_DNA"/>
</dbReference>
<reference evidence="1 2" key="1">
    <citation type="journal article" date="2020" name="Int. J. Syst. Evol. Microbiol.">
        <title>Bartonella kosoyi sp. nov. and Bartonella krasnovii sp. nov., two novel species closely related to the zoonotic Bartonella elizabethae, isolated from black rats and wild desert rodent-fleas.</title>
        <authorList>
            <person name="Gutierrez R."/>
            <person name="Shalit T."/>
            <person name="Markus B."/>
            <person name="Yuan C."/>
            <person name="Nachum-Biala Y."/>
            <person name="Elad D."/>
            <person name="Harrus S."/>
        </authorList>
    </citation>
    <scope>NUCLEOTIDE SEQUENCE [LARGE SCALE GENOMIC DNA]</scope>
    <source>
        <strain evidence="1 2">Tel Aviv</strain>
    </source>
</reference>
<evidence type="ECO:0000313" key="1">
    <source>
        <dbReference type="EMBL" id="QEE09600.1"/>
    </source>
</evidence>
<name>A0A5B9CZQ2_9HYPH</name>
<sequence>MNGSYDFVFSRCYNYWLCFKHSDYYALLFFYEVFEIVQKVIAELEKVIKEWDAAIEGLFEKEQKK</sequence>
<protein>
    <submittedName>
        <fullName evidence="1">Uncharacterized protein</fullName>
    </submittedName>
</protein>
<dbReference type="KEGG" id="bky:D1093_08305"/>
<evidence type="ECO:0000313" key="2">
    <source>
        <dbReference type="Proteomes" id="UP000321940"/>
    </source>
</evidence>
<proteinExistence type="predicted"/>
<organism evidence="1 2">
    <name type="scientific">Bartonella kosoyi</name>
    <dbReference type="NCBI Taxonomy" id="2133959"/>
    <lineage>
        <taxon>Bacteria</taxon>
        <taxon>Pseudomonadati</taxon>
        <taxon>Pseudomonadota</taxon>
        <taxon>Alphaproteobacteria</taxon>
        <taxon>Hyphomicrobiales</taxon>
        <taxon>Bartonellaceae</taxon>
        <taxon>Bartonella</taxon>
    </lineage>
</organism>
<keyword evidence="2" id="KW-1185">Reference proteome</keyword>
<dbReference type="RefSeq" id="WP_120101928.1">
    <property type="nucleotide sequence ID" value="NZ_CP031843.2"/>
</dbReference>
<dbReference type="Proteomes" id="UP000321940">
    <property type="component" value="Chromosome"/>
</dbReference>